<evidence type="ECO:0000256" key="4">
    <source>
        <dbReference type="ARBA" id="ARBA00022670"/>
    </source>
</evidence>
<evidence type="ECO:0000259" key="12">
    <source>
        <dbReference type="Pfam" id="PF00082"/>
    </source>
</evidence>
<evidence type="ECO:0000259" key="14">
    <source>
        <dbReference type="Pfam" id="PF05922"/>
    </source>
</evidence>
<dbReference type="PANTHER" id="PTHR43806">
    <property type="entry name" value="PEPTIDASE S8"/>
    <property type="match status" value="1"/>
</dbReference>
<evidence type="ECO:0000256" key="7">
    <source>
        <dbReference type="ARBA" id="ARBA00022825"/>
    </source>
</evidence>
<keyword evidence="5 11" id="KW-0732">Signal</keyword>
<dbReference type="InterPro" id="IPR007253">
    <property type="entry name" value="Cell_wall-bd_2"/>
</dbReference>
<dbReference type="InterPro" id="IPR023828">
    <property type="entry name" value="Peptidase_S8_Ser-AS"/>
</dbReference>
<dbReference type="STRING" id="1120989.SAMN02745227_01086"/>
<dbReference type="OrthoDB" id="9798386at2"/>
<keyword evidence="6 9" id="KW-0378">Hydrolase</keyword>
<keyword evidence="3" id="KW-0964">Secreted</keyword>
<sequence length="1243" mass="134651">MLRKILALTLSLLLLLSFSTGFTLDFGKPETADSNQPMVNVIIQLEQNPVLAYEVELKKHGKFNLRDINTYANQIEQSINTVINKANKLGLDIVTNYQYKYSFAGFSATLPVDQVQELTKIPGVKNVFPDIIIEVPKVVGSVPKTGAPYLWNLPENITGEGMIVAVLDTGIDYNHVLLGGGFGKDYKVMGGYNFTDSGSPLDPIDVQGHGTHVAGIIAGKGFGYDGVAPDANLYAVKVLGDDGRGFSSWVIAGIEWAVNPHNGLPRADVINMSLGNTIISPNFPTSLAANQAAEAGVIVVTSAGNSGHDKPTAGSPGTADKVISVGAYGLIEPAILSFSNGTVIDYDIIPAADAPKPDGQEYEIVYAGLGREEDFEGLDVEGKIALVQRGAITFAAKGANAQANGAVGIIVFNNVPGTFGMAGTFGIPAFAVSLEVGLEILEMMGQDPELKVAMDSLDPMDLMANFSSAGPTSKYTLKPDISAPGVSIVSAYPNNSLASLSGTSMAAPHVAGGVALLKQLRPGLEVEEYKALLMNTPKWLNDMYGNKYPVTVQGSGVMDLEAAAKSRGIAIPGSLSLNVTGETNKIRVKNISNEAVTYNIEFISETLNATFVDQITVEGNSEAVFEVKFDLNVEEGAHEGYIILTPTEPLEKPEEGEEVEEYYDKLQVTVYYYSGDLKEFFVKDLEFRRQFTSSDKIDITFTLLEDAAWVAIVTYDRLGNFIGIPAEAPFGLPKGTWTLHNTDLYLPDGEYVLRLFAVNIKDEIFDLWEPFEIDSNPASIYVDYDPFVNIDKYTLKGELSRDAVLEIDGVVVPICHDLSFEYQVEINEGVNEFTLTTTTPFGAVETVKITIEKVEDLDVFSVAKLSEELQYTGYEEVLVYDYLPPGAVVKVSVNNGPDVKYIADENGLLKYNLTLVKGLNKVRFTENYLNIIYTYEVEIYRKTVDRLAGANRFQTATAISQFGWEKADTVILARADDFADSLAAIPLSKKLNAPILLTNSNRLSDVTREEISRLGASEVIILGGAGAISDDVALELLNSGLTVRRIGGANRYETAVLIAKEVVEDNEVENVIIVSGRNFPDGLSATMLSNKLNAPILLVNTNIIPESTSAFIENYNVANTYIVGGTAVISEELEDNLPNPKRFAGKDRFATSVQVAKEITSQLVFIANGQSFADSITLATLVAKYDGVLLLVRDNIIPESVKTHLNDIAGDVLHFYIAGGNAVVSEEIEKELLELLKTVKEDK</sequence>
<reference evidence="16" key="1">
    <citation type="submission" date="2016-11" db="EMBL/GenBank/DDBJ databases">
        <authorList>
            <person name="Varghese N."/>
            <person name="Submissions S."/>
        </authorList>
    </citation>
    <scope>NUCLEOTIDE SEQUENCE [LARGE SCALE GENOMIC DNA]</scope>
    <source>
        <strain evidence="16">DSM 14826</strain>
    </source>
</reference>
<dbReference type="PROSITE" id="PS00137">
    <property type="entry name" value="SUBTILASE_HIS"/>
    <property type="match status" value="1"/>
</dbReference>
<dbReference type="InterPro" id="IPR050131">
    <property type="entry name" value="Peptidase_S8_subtilisin-like"/>
</dbReference>
<dbReference type="EMBL" id="FRAI01000009">
    <property type="protein sequence ID" value="SHJ92623.1"/>
    <property type="molecule type" value="Genomic_DNA"/>
</dbReference>
<protein>
    <submittedName>
        <fullName evidence="15">Putative cell wall-binding protein</fullName>
    </submittedName>
</protein>
<feature type="signal peptide" evidence="11">
    <location>
        <begin position="1"/>
        <end position="23"/>
    </location>
</feature>
<dbReference type="GO" id="GO:0006508">
    <property type="term" value="P:proteolysis"/>
    <property type="evidence" value="ECO:0007669"/>
    <property type="project" value="UniProtKB-KW"/>
</dbReference>
<feature type="domain" description="Inhibitor I9" evidence="14">
    <location>
        <begin position="96"/>
        <end position="134"/>
    </location>
</feature>
<keyword evidence="7 9" id="KW-0720">Serine protease</keyword>
<dbReference type="Gene3D" id="3.40.50.200">
    <property type="entry name" value="Peptidase S8/S53 domain"/>
    <property type="match status" value="1"/>
</dbReference>
<dbReference type="CDD" id="cd02133">
    <property type="entry name" value="PA_C5a_like"/>
    <property type="match status" value="1"/>
</dbReference>
<gene>
    <name evidence="15" type="ORF">SAMN02745227_01086</name>
</gene>
<evidence type="ECO:0000259" key="13">
    <source>
        <dbReference type="Pfam" id="PF02225"/>
    </source>
</evidence>
<dbReference type="PRINTS" id="PR00723">
    <property type="entry name" value="SUBTILISIN"/>
</dbReference>
<dbReference type="Gene3D" id="3.30.70.80">
    <property type="entry name" value="Peptidase S8 propeptide/proteinase inhibitor I9"/>
    <property type="match status" value="1"/>
</dbReference>
<feature type="chain" id="PRO_5038938696" evidence="11">
    <location>
        <begin position="24"/>
        <end position="1243"/>
    </location>
</feature>
<dbReference type="SUPFAM" id="SSF52025">
    <property type="entry name" value="PA domain"/>
    <property type="match status" value="1"/>
</dbReference>
<keyword evidence="4 9" id="KW-0645">Protease</keyword>
<dbReference type="InterPro" id="IPR003137">
    <property type="entry name" value="PA_domain"/>
</dbReference>
<dbReference type="Pfam" id="PF04122">
    <property type="entry name" value="CW_binding_2"/>
    <property type="match status" value="3"/>
</dbReference>
<dbReference type="Pfam" id="PF00082">
    <property type="entry name" value="Peptidase_S8"/>
    <property type="match status" value="1"/>
</dbReference>
<evidence type="ECO:0000256" key="2">
    <source>
        <dbReference type="ARBA" id="ARBA00022512"/>
    </source>
</evidence>
<dbReference type="Gene3D" id="3.40.50.12090">
    <property type="match status" value="2"/>
</dbReference>
<accession>A0A1M6NA91</accession>
<dbReference type="InterPro" id="IPR046450">
    <property type="entry name" value="PA_dom_sf"/>
</dbReference>
<dbReference type="AlphaFoldDB" id="A0A1M6NA91"/>
<evidence type="ECO:0000256" key="1">
    <source>
        <dbReference type="ARBA" id="ARBA00011073"/>
    </source>
</evidence>
<keyword evidence="16" id="KW-1185">Reference proteome</keyword>
<evidence type="ECO:0000256" key="9">
    <source>
        <dbReference type="PROSITE-ProRule" id="PRU01240"/>
    </source>
</evidence>
<evidence type="ECO:0000256" key="3">
    <source>
        <dbReference type="ARBA" id="ARBA00022525"/>
    </source>
</evidence>
<dbReference type="PROSITE" id="PS00136">
    <property type="entry name" value="SUBTILASE_ASP"/>
    <property type="match status" value="1"/>
</dbReference>
<organism evidence="15 16">
    <name type="scientific">Anaerobranca californiensis DSM 14826</name>
    <dbReference type="NCBI Taxonomy" id="1120989"/>
    <lineage>
        <taxon>Bacteria</taxon>
        <taxon>Bacillati</taxon>
        <taxon>Bacillota</taxon>
        <taxon>Clostridia</taxon>
        <taxon>Eubacteriales</taxon>
        <taxon>Proteinivoracaceae</taxon>
        <taxon>Anaerobranca</taxon>
    </lineage>
</organism>
<evidence type="ECO:0000256" key="11">
    <source>
        <dbReference type="SAM" id="SignalP"/>
    </source>
</evidence>
<dbReference type="InterPro" id="IPR034213">
    <property type="entry name" value="S8_Vpr-like"/>
</dbReference>
<dbReference type="CDD" id="cd07474">
    <property type="entry name" value="Peptidases_S8_subtilisin_Vpr-like"/>
    <property type="match status" value="1"/>
</dbReference>
<dbReference type="InterPro" id="IPR010259">
    <property type="entry name" value="S8pro/Inhibitor_I9"/>
</dbReference>
<dbReference type="SUPFAM" id="SSF52743">
    <property type="entry name" value="Subtilisin-like"/>
    <property type="match status" value="1"/>
</dbReference>
<evidence type="ECO:0000313" key="16">
    <source>
        <dbReference type="Proteomes" id="UP000243547"/>
    </source>
</evidence>
<feature type="active site" description="Charge relay system" evidence="8 9">
    <location>
        <position position="504"/>
    </location>
</feature>
<dbReference type="Pfam" id="PF05922">
    <property type="entry name" value="Inhibitor_I9"/>
    <property type="match status" value="1"/>
</dbReference>
<dbReference type="Proteomes" id="UP000243547">
    <property type="component" value="Unassembled WGS sequence"/>
</dbReference>
<feature type="domain" description="PA" evidence="13">
    <location>
        <begin position="362"/>
        <end position="440"/>
    </location>
</feature>
<evidence type="ECO:0000256" key="10">
    <source>
        <dbReference type="RuleBase" id="RU003355"/>
    </source>
</evidence>
<dbReference type="PROSITE" id="PS00138">
    <property type="entry name" value="SUBTILASE_SER"/>
    <property type="match status" value="1"/>
</dbReference>
<proteinExistence type="inferred from homology"/>
<dbReference type="Gene3D" id="3.50.30.30">
    <property type="match status" value="1"/>
</dbReference>
<dbReference type="PROSITE" id="PS51892">
    <property type="entry name" value="SUBTILASE"/>
    <property type="match status" value="1"/>
</dbReference>
<dbReference type="GO" id="GO:0004252">
    <property type="term" value="F:serine-type endopeptidase activity"/>
    <property type="evidence" value="ECO:0007669"/>
    <property type="project" value="UniProtKB-UniRule"/>
</dbReference>
<evidence type="ECO:0000256" key="8">
    <source>
        <dbReference type="PIRSR" id="PIRSR615500-1"/>
    </source>
</evidence>
<evidence type="ECO:0000313" key="15">
    <source>
        <dbReference type="EMBL" id="SHJ92623.1"/>
    </source>
</evidence>
<dbReference type="RefSeq" id="WP_072906929.1">
    <property type="nucleotide sequence ID" value="NZ_FRAI01000009.1"/>
</dbReference>
<dbReference type="InterPro" id="IPR015500">
    <property type="entry name" value="Peptidase_S8_subtilisin-rel"/>
</dbReference>
<evidence type="ECO:0000256" key="5">
    <source>
        <dbReference type="ARBA" id="ARBA00022729"/>
    </source>
</evidence>
<feature type="active site" description="Charge relay system" evidence="8 9">
    <location>
        <position position="209"/>
    </location>
</feature>
<name>A0A1M6NA91_9FIRM</name>
<comment type="similarity">
    <text evidence="1 9 10">Belongs to the peptidase S8 family.</text>
</comment>
<dbReference type="InterPro" id="IPR022398">
    <property type="entry name" value="Peptidase_S8_His-AS"/>
</dbReference>
<dbReference type="InterPro" id="IPR036852">
    <property type="entry name" value="Peptidase_S8/S53_dom_sf"/>
</dbReference>
<dbReference type="PANTHER" id="PTHR43806:SF65">
    <property type="entry name" value="SERINE PROTEASE APRX"/>
    <property type="match status" value="1"/>
</dbReference>
<dbReference type="Pfam" id="PF02225">
    <property type="entry name" value="PA"/>
    <property type="match status" value="1"/>
</dbReference>
<dbReference type="InterPro" id="IPR023827">
    <property type="entry name" value="Peptidase_S8_Asp-AS"/>
</dbReference>
<evidence type="ECO:0000256" key="6">
    <source>
        <dbReference type="ARBA" id="ARBA00022801"/>
    </source>
</evidence>
<keyword evidence="2" id="KW-0134">Cell wall</keyword>
<dbReference type="InterPro" id="IPR037045">
    <property type="entry name" value="S8pro/Inhibitor_I9_sf"/>
</dbReference>
<dbReference type="InterPro" id="IPR000209">
    <property type="entry name" value="Peptidase_S8/S53_dom"/>
</dbReference>
<feature type="active site" description="Charge relay system" evidence="8 9">
    <location>
        <position position="168"/>
    </location>
</feature>
<feature type="domain" description="Peptidase S8/S53" evidence="12">
    <location>
        <begin position="159"/>
        <end position="537"/>
    </location>
</feature>